<dbReference type="EC" id="1.-.-.-" evidence="4"/>
<reference evidence="4 5" key="1">
    <citation type="submission" date="2024-07" db="EMBL/GenBank/DDBJ databases">
        <title>Uliginosibacterium flavum JJ3220;KACC:17644.</title>
        <authorList>
            <person name="Kim M.K."/>
        </authorList>
    </citation>
    <scope>NUCLEOTIDE SEQUENCE [LARGE SCALE GENOMIC DNA]</scope>
    <source>
        <strain evidence="4 5">KACC:17644</strain>
    </source>
</reference>
<dbReference type="Gene3D" id="2.30.110.10">
    <property type="entry name" value="Electron Transport, Fmn-binding Protein, Chain A"/>
    <property type="match status" value="1"/>
</dbReference>
<accession>A0ABV2TGK7</accession>
<evidence type="ECO:0000259" key="3">
    <source>
        <dbReference type="SMART" id="SM00903"/>
    </source>
</evidence>
<comment type="similarity">
    <text evidence="1">Belongs to the non-flavoprotein flavin reductase family.</text>
</comment>
<dbReference type="InterPro" id="IPR012349">
    <property type="entry name" value="Split_barrel_FMN-bd"/>
</dbReference>
<dbReference type="Proteomes" id="UP001549691">
    <property type="component" value="Unassembled WGS sequence"/>
</dbReference>
<evidence type="ECO:0000313" key="4">
    <source>
        <dbReference type="EMBL" id="MET7013054.1"/>
    </source>
</evidence>
<keyword evidence="5" id="KW-1185">Reference proteome</keyword>
<comment type="caution">
    <text evidence="4">The sequence shown here is derived from an EMBL/GenBank/DDBJ whole genome shotgun (WGS) entry which is preliminary data.</text>
</comment>
<evidence type="ECO:0000313" key="5">
    <source>
        <dbReference type="Proteomes" id="UP001549691"/>
    </source>
</evidence>
<evidence type="ECO:0000256" key="2">
    <source>
        <dbReference type="ARBA" id="ARBA00023002"/>
    </source>
</evidence>
<dbReference type="PANTHER" id="PTHR30466">
    <property type="entry name" value="FLAVIN REDUCTASE"/>
    <property type="match status" value="1"/>
</dbReference>
<sequence>MSTPALSFDSTTFRRTLGMFATGITVITARAKDGSLIGLTVSSFNSVSLNPPLIVWSLANTSTVRAVLEDCAYYAVNVLADDQEALSNLFASKAADRFAGVDWEPGLGGAPVLAGCCAVFEVRNTLRYPGGDHLIFVGEVERCDRADRAPLLFFNGQYRRLP</sequence>
<gene>
    <name evidence="4" type="ORF">ABXR19_02555</name>
</gene>
<dbReference type="Pfam" id="PF01613">
    <property type="entry name" value="Flavin_Reduct"/>
    <property type="match status" value="1"/>
</dbReference>
<keyword evidence="2 4" id="KW-0560">Oxidoreductase</keyword>
<dbReference type="InterPro" id="IPR002563">
    <property type="entry name" value="Flavin_Rdtase-like_dom"/>
</dbReference>
<dbReference type="PANTHER" id="PTHR30466:SF11">
    <property type="entry name" value="FLAVIN-DEPENDENT MONOOXYGENASE, REDUCTASE SUBUNIT HSAB"/>
    <property type="match status" value="1"/>
</dbReference>
<dbReference type="InterPro" id="IPR050268">
    <property type="entry name" value="NADH-dep_flavin_reductase"/>
</dbReference>
<name>A0ABV2TGK7_9RHOO</name>
<feature type="domain" description="Flavin reductase like" evidence="3">
    <location>
        <begin position="17"/>
        <end position="160"/>
    </location>
</feature>
<dbReference type="GO" id="GO:0016491">
    <property type="term" value="F:oxidoreductase activity"/>
    <property type="evidence" value="ECO:0007669"/>
    <property type="project" value="UniProtKB-KW"/>
</dbReference>
<dbReference type="SMART" id="SM00903">
    <property type="entry name" value="Flavin_Reduct"/>
    <property type="match status" value="1"/>
</dbReference>
<dbReference type="EMBL" id="JBEWZI010000002">
    <property type="protein sequence ID" value="MET7013054.1"/>
    <property type="molecule type" value="Genomic_DNA"/>
</dbReference>
<protein>
    <submittedName>
        <fullName evidence="4">Flavin reductase family protein</fullName>
        <ecNumber evidence="4">1.-.-.-</ecNumber>
    </submittedName>
</protein>
<evidence type="ECO:0000256" key="1">
    <source>
        <dbReference type="ARBA" id="ARBA00008898"/>
    </source>
</evidence>
<dbReference type="RefSeq" id="WP_354599516.1">
    <property type="nucleotide sequence ID" value="NZ_JBEWZI010000002.1"/>
</dbReference>
<organism evidence="4 5">
    <name type="scientific">Uliginosibacterium flavum</name>
    <dbReference type="NCBI Taxonomy" id="1396831"/>
    <lineage>
        <taxon>Bacteria</taxon>
        <taxon>Pseudomonadati</taxon>
        <taxon>Pseudomonadota</taxon>
        <taxon>Betaproteobacteria</taxon>
        <taxon>Rhodocyclales</taxon>
        <taxon>Zoogloeaceae</taxon>
        <taxon>Uliginosibacterium</taxon>
    </lineage>
</organism>
<proteinExistence type="inferred from homology"/>
<dbReference type="SUPFAM" id="SSF50475">
    <property type="entry name" value="FMN-binding split barrel"/>
    <property type="match status" value="1"/>
</dbReference>